<feature type="region of interest" description="Disordered" evidence="1">
    <location>
        <begin position="1"/>
        <end position="23"/>
    </location>
</feature>
<sequence>MSHFAPGLFRGGSGHPAPGTAARGTRQRSALALLAVGLDLAAAVMLLSRDLSNALVGLLLAVLGWFATGRVAARHPAPLESGTDRRTRR</sequence>
<evidence type="ECO:0000256" key="1">
    <source>
        <dbReference type="SAM" id="MobiDB-lite"/>
    </source>
</evidence>
<evidence type="ECO:0000313" key="3">
    <source>
        <dbReference type="EMBL" id="GAA5005696.1"/>
    </source>
</evidence>
<keyword evidence="2" id="KW-0472">Membrane</keyword>
<dbReference type="RefSeq" id="WP_345645626.1">
    <property type="nucleotide sequence ID" value="NZ_BAABKB010000004.1"/>
</dbReference>
<dbReference type="Proteomes" id="UP001501759">
    <property type="component" value="Unassembled WGS sequence"/>
</dbReference>
<feature type="transmembrane region" description="Helical" evidence="2">
    <location>
        <begin position="30"/>
        <end position="48"/>
    </location>
</feature>
<reference evidence="4" key="1">
    <citation type="journal article" date="2019" name="Int. J. Syst. Evol. Microbiol.">
        <title>The Global Catalogue of Microorganisms (GCM) 10K type strain sequencing project: providing services to taxonomists for standard genome sequencing and annotation.</title>
        <authorList>
            <consortium name="The Broad Institute Genomics Platform"/>
            <consortium name="The Broad Institute Genome Sequencing Center for Infectious Disease"/>
            <person name="Wu L."/>
            <person name="Ma J."/>
        </authorList>
    </citation>
    <scope>NUCLEOTIDE SEQUENCE [LARGE SCALE GENOMIC DNA]</scope>
    <source>
        <strain evidence="4">JCM 18409</strain>
    </source>
</reference>
<organism evidence="3 4">
    <name type="scientific">Streptomyces siamensis</name>
    <dbReference type="NCBI Taxonomy" id="1274986"/>
    <lineage>
        <taxon>Bacteria</taxon>
        <taxon>Bacillati</taxon>
        <taxon>Actinomycetota</taxon>
        <taxon>Actinomycetes</taxon>
        <taxon>Kitasatosporales</taxon>
        <taxon>Streptomycetaceae</taxon>
        <taxon>Streptomyces</taxon>
    </lineage>
</organism>
<evidence type="ECO:0000313" key="4">
    <source>
        <dbReference type="Proteomes" id="UP001501759"/>
    </source>
</evidence>
<keyword evidence="2" id="KW-0812">Transmembrane</keyword>
<keyword evidence="2" id="KW-1133">Transmembrane helix</keyword>
<evidence type="ECO:0000256" key="2">
    <source>
        <dbReference type="SAM" id="Phobius"/>
    </source>
</evidence>
<keyword evidence="4" id="KW-1185">Reference proteome</keyword>
<protein>
    <submittedName>
        <fullName evidence="3">Uncharacterized protein</fullName>
    </submittedName>
</protein>
<gene>
    <name evidence="3" type="ORF">GCM10023335_22750</name>
</gene>
<name>A0ABP9ISJ7_9ACTN</name>
<comment type="caution">
    <text evidence="3">The sequence shown here is derived from an EMBL/GenBank/DDBJ whole genome shotgun (WGS) entry which is preliminary data.</text>
</comment>
<feature type="transmembrane region" description="Helical" evidence="2">
    <location>
        <begin position="54"/>
        <end position="73"/>
    </location>
</feature>
<accession>A0ABP9ISJ7</accession>
<dbReference type="EMBL" id="BAABKB010000004">
    <property type="protein sequence ID" value="GAA5005696.1"/>
    <property type="molecule type" value="Genomic_DNA"/>
</dbReference>
<proteinExistence type="predicted"/>